<accession>A0A9D1F0S5</accession>
<gene>
    <name evidence="1" type="ORF">IAC10_12740</name>
</gene>
<dbReference type="InterPro" id="IPR016181">
    <property type="entry name" value="Acyl_CoA_acyltransferase"/>
</dbReference>
<comment type="caution">
    <text evidence="1">The sequence shown here is derived from an EMBL/GenBank/DDBJ whole genome shotgun (WGS) entry which is preliminary data.</text>
</comment>
<dbReference type="AlphaFoldDB" id="A0A9D1F0S5"/>
<reference evidence="1" key="2">
    <citation type="journal article" date="2021" name="PeerJ">
        <title>Extensive microbial diversity within the chicken gut microbiome revealed by metagenomics and culture.</title>
        <authorList>
            <person name="Gilroy R."/>
            <person name="Ravi A."/>
            <person name="Getino M."/>
            <person name="Pursley I."/>
            <person name="Horton D.L."/>
            <person name="Alikhan N.F."/>
            <person name="Baker D."/>
            <person name="Gharbi K."/>
            <person name="Hall N."/>
            <person name="Watson M."/>
            <person name="Adriaenssens E.M."/>
            <person name="Foster-Nyarko E."/>
            <person name="Jarju S."/>
            <person name="Secka A."/>
            <person name="Antonio M."/>
            <person name="Oren A."/>
            <person name="Chaudhuri R.R."/>
            <person name="La Ragione R."/>
            <person name="Hildebrand F."/>
            <person name="Pallen M.J."/>
        </authorList>
    </citation>
    <scope>NUCLEOTIDE SEQUENCE</scope>
    <source>
        <strain evidence="1">6276</strain>
    </source>
</reference>
<proteinExistence type="predicted"/>
<organism evidence="1 2">
    <name type="scientific">Candidatus Scatousia excrementigallinarum</name>
    <dbReference type="NCBI Taxonomy" id="2840935"/>
    <lineage>
        <taxon>Bacteria</taxon>
        <taxon>Candidatus Scatousia</taxon>
    </lineage>
</organism>
<protein>
    <submittedName>
        <fullName evidence="1">Uncharacterized protein</fullName>
    </submittedName>
</protein>
<evidence type="ECO:0000313" key="2">
    <source>
        <dbReference type="Proteomes" id="UP000823928"/>
    </source>
</evidence>
<evidence type="ECO:0000313" key="1">
    <source>
        <dbReference type="EMBL" id="HIS37465.1"/>
    </source>
</evidence>
<name>A0A9D1F0S5_9BACT</name>
<dbReference type="Proteomes" id="UP000823928">
    <property type="component" value="Unassembled WGS sequence"/>
</dbReference>
<reference evidence="1" key="1">
    <citation type="submission" date="2020-10" db="EMBL/GenBank/DDBJ databases">
        <authorList>
            <person name="Gilroy R."/>
        </authorList>
    </citation>
    <scope>NUCLEOTIDE SEQUENCE</scope>
    <source>
        <strain evidence="1">6276</strain>
    </source>
</reference>
<sequence>MFNIFTPKTPQLGSTIKFFKGGGRSYIQQLPALVKDEVVVLNAYPTESAKACRTVIKNLQNKEMGYHDYNLLLADKELEGDYLEVKEFARKRGFGELLRLASIIEMKANNLNKITLSSLPEAVKFHAHYGFYPDAKAPGTIRSILEDINLDDKFDDLASKASELLEYFYSGNVDVTRPDNLRRVNKFFADFIDRCPAYRSPGFSKGINMILTEEKLKANSDFYNNLFEKHKINFEV</sequence>
<dbReference type="EMBL" id="DVIU01000260">
    <property type="protein sequence ID" value="HIS37465.1"/>
    <property type="molecule type" value="Genomic_DNA"/>
</dbReference>
<dbReference type="SUPFAM" id="SSF55729">
    <property type="entry name" value="Acyl-CoA N-acyltransferases (Nat)"/>
    <property type="match status" value="1"/>
</dbReference>